<reference evidence="1" key="1">
    <citation type="submission" date="2014-11" db="EMBL/GenBank/DDBJ databases">
        <authorList>
            <person name="Amaro Gonzalez C."/>
        </authorList>
    </citation>
    <scope>NUCLEOTIDE SEQUENCE</scope>
</reference>
<dbReference type="EMBL" id="GBXM01019324">
    <property type="protein sequence ID" value="JAH89253.1"/>
    <property type="molecule type" value="Transcribed_RNA"/>
</dbReference>
<accession>A0A0E9WIH0</accession>
<dbReference type="AlphaFoldDB" id="A0A0E9WIH0"/>
<organism evidence="1">
    <name type="scientific">Anguilla anguilla</name>
    <name type="common">European freshwater eel</name>
    <name type="synonym">Muraena anguilla</name>
    <dbReference type="NCBI Taxonomy" id="7936"/>
    <lineage>
        <taxon>Eukaryota</taxon>
        <taxon>Metazoa</taxon>
        <taxon>Chordata</taxon>
        <taxon>Craniata</taxon>
        <taxon>Vertebrata</taxon>
        <taxon>Euteleostomi</taxon>
        <taxon>Actinopterygii</taxon>
        <taxon>Neopterygii</taxon>
        <taxon>Teleostei</taxon>
        <taxon>Anguilliformes</taxon>
        <taxon>Anguillidae</taxon>
        <taxon>Anguilla</taxon>
    </lineage>
</organism>
<protein>
    <submittedName>
        <fullName evidence="1">Uncharacterized protein</fullName>
    </submittedName>
</protein>
<sequence>MPLSHAFPNGTMPFREVFGDRQKKVFFCLTRQRSSWSFYGPAALFEETPCLDRKTVYTSIHYCVWRHK</sequence>
<proteinExistence type="predicted"/>
<name>A0A0E9WIH0_ANGAN</name>
<reference evidence="1" key="2">
    <citation type="journal article" date="2015" name="Fish Shellfish Immunol.">
        <title>Early steps in the European eel (Anguilla anguilla)-Vibrio vulnificus interaction in the gills: Role of the RtxA13 toxin.</title>
        <authorList>
            <person name="Callol A."/>
            <person name="Pajuelo D."/>
            <person name="Ebbesson L."/>
            <person name="Teles M."/>
            <person name="MacKenzie S."/>
            <person name="Amaro C."/>
        </authorList>
    </citation>
    <scope>NUCLEOTIDE SEQUENCE</scope>
</reference>
<evidence type="ECO:0000313" key="1">
    <source>
        <dbReference type="EMBL" id="JAH89253.1"/>
    </source>
</evidence>